<sequence length="61" mass="6362">MSVSRKLDFDLENLPVDVFELGASGLVVESLTSGHGMGEMGASTVSPPCYCSQCCSCCVTL</sequence>
<name>A0ABV9EBV3_9ACTN</name>
<evidence type="ECO:0000313" key="2">
    <source>
        <dbReference type="Proteomes" id="UP001595891"/>
    </source>
</evidence>
<reference evidence="2" key="1">
    <citation type="journal article" date="2019" name="Int. J. Syst. Evol. Microbiol.">
        <title>The Global Catalogue of Microorganisms (GCM) 10K type strain sequencing project: providing services to taxonomists for standard genome sequencing and annotation.</title>
        <authorList>
            <consortium name="The Broad Institute Genomics Platform"/>
            <consortium name="The Broad Institute Genome Sequencing Center for Infectious Disease"/>
            <person name="Wu L."/>
            <person name="Ma J."/>
        </authorList>
    </citation>
    <scope>NUCLEOTIDE SEQUENCE [LARGE SCALE GENOMIC DNA]</scope>
    <source>
        <strain evidence="2">CCUG 49560</strain>
    </source>
</reference>
<gene>
    <name evidence="1" type="ORF">ACFO8L_06665</name>
</gene>
<keyword evidence="2" id="KW-1185">Reference proteome</keyword>
<evidence type="ECO:0000313" key="1">
    <source>
        <dbReference type="EMBL" id="MFC4585744.1"/>
    </source>
</evidence>
<organism evidence="1 2">
    <name type="scientific">Sphaerisporangium corydalis</name>
    <dbReference type="NCBI Taxonomy" id="1441875"/>
    <lineage>
        <taxon>Bacteria</taxon>
        <taxon>Bacillati</taxon>
        <taxon>Actinomycetota</taxon>
        <taxon>Actinomycetes</taxon>
        <taxon>Streptosporangiales</taxon>
        <taxon>Streptosporangiaceae</taxon>
        <taxon>Sphaerisporangium</taxon>
    </lineage>
</organism>
<protein>
    <submittedName>
        <fullName evidence="1">Thiomuracin/GE37468 family thiazolyl RiPP peptide</fullName>
    </submittedName>
</protein>
<accession>A0ABV9EBV3</accession>
<dbReference type="NCBIfam" id="NF033399">
    <property type="entry name" value="thiazolyl_GetA"/>
    <property type="match status" value="1"/>
</dbReference>
<dbReference type="RefSeq" id="WP_262841268.1">
    <property type="nucleotide sequence ID" value="NZ_JANZYP010000004.1"/>
</dbReference>
<dbReference type="Proteomes" id="UP001595891">
    <property type="component" value="Unassembled WGS sequence"/>
</dbReference>
<proteinExistence type="predicted"/>
<dbReference type="EMBL" id="JBHSFN010000003">
    <property type="protein sequence ID" value="MFC4585744.1"/>
    <property type="molecule type" value="Genomic_DNA"/>
</dbReference>
<comment type="caution">
    <text evidence="1">The sequence shown here is derived from an EMBL/GenBank/DDBJ whole genome shotgun (WGS) entry which is preliminary data.</text>
</comment>
<dbReference type="Pfam" id="PF19409">
    <property type="entry name" value="Thiopep_pre"/>
    <property type="match status" value="1"/>
</dbReference>